<accession>A0A158I2F1</accession>
<dbReference type="NCBIfam" id="NF003656">
    <property type="entry name" value="PRK05287.1-4"/>
    <property type="match status" value="1"/>
</dbReference>
<dbReference type="PANTHER" id="PTHR39455">
    <property type="entry name" value="CELL DIVISION PROTEIN ZAPD"/>
    <property type="match status" value="1"/>
</dbReference>
<evidence type="ECO:0000256" key="5">
    <source>
        <dbReference type="HAMAP-Rule" id="MF_01092"/>
    </source>
</evidence>
<evidence type="ECO:0000256" key="3">
    <source>
        <dbReference type="ARBA" id="ARBA00023210"/>
    </source>
</evidence>
<dbReference type="AlphaFoldDB" id="A0A158I2F1"/>
<keyword evidence="2 5" id="KW-0132">Cell division</keyword>
<dbReference type="EMBL" id="FCOC02000024">
    <property type="protein sequence ID" value="SAL50768.1"/>
    <property type="molecule type" value="Genomic_DNA"/>
</dbReference>
<keyword evidence="4 5" id="KW-0131">Cell cycle</keyword>
<gene>
    <name evidence="5 6" type="primary">zapD</name>
    <name evidence="6" type="ORF">AWB64_05388</name>
</gene>
<sequence>MILYEYPFNERIRTLLRLEDLFERFTFFLTQEDPREHHAALTTLFEIAEVAGRTDLKADLMKELERQRQTLAPFRGNPGIEQEALESVLGEIEQTLAGLGQMQGKTGQHLADNEWLASIRSRTIIPGGTCRFDLPSYFAWQQCPAEQRRGDIAKWVTPMLPLRDAATIVLRLARESGQASKVMAMQGSYQQMLSGRTYQLMQVRVPSDTRLIPEASANKYMLWVRFTVQDGDLRPRAVDADIPFHLTLCSL</sequence>
<dbReference type="OrthoDB" id="5294622at2"/>
<dbReference type="InterPro" id="IPR009777">
    <property type="entry name" value="ZapD"/>
</dbReference>
<evidence type="ECO:0000313" key="7">
    <source>
        <dbReference type="Proteomes" id="UP000054893"/>
    </source>
</evidence>
<dbReference type="InterPro" id="IPR036268">
    <property type="entry name" value="ZapD_sf"/>
</dbReference>
<evidence type="ECO:0000256" key="4">
    <source>
        <dbReference type="ARBA" id="ARBA00023306"/>
    </source>
</evidence>
<comment type="subunit">
    <text evidence="5">Interacts with FtsZ.</text>
</comment>
<dbReference type="HAMAP" id="MF_01092">
    <property type="entry name" value="ZapD"/>
    <property type="match status" value="1"/>
</dbReference>
<dbReference type="GO" id="GO:0000917">
    <property type="term" value="P:division septum assembly"/>
    <property type="evidence" value="ECO:0007669"/>
    <property type="project" value="UniProtKB-KW"/>
</dbReference>
<evidence type="ECO:0000256" key="2">
    <source>
        <dbReference type="ARBA" id="ARBA00022618"/>
    </source>
</evidence>
<dbReference type="Gene3D" id="1.10.3900.10">
    <property type="entry name" value="YacF-like"/>
    <property type="match status" value="1"/>
</dbReference>
<dbReference type="GO" id="GO:0032153">
    <property type="term" value="C:cell division site"/>
    <property type="evidence" value="ECO:0007669"/>
    <property type="project" value="TreeGrafter"/>
</dbReference>
<dbReference type="PANTHER" id="PTHR39455:SF1">
    <property type="entry name" value="CELL DIVISION PROTEIN ZAPD"/>
    <property type="match status" value="1"/>
</dbReference>
<keyword evidence="3 5" id="KW-0717">Septation</keyword>
<keyword evidence="1 5" id="KW-0963">Cytoplasm</keyword>
<name>A0A158I2F1_CABSO</name>
<reference evidence="6 7" key="1">
    <citation type="submission" date="2016-01" db="EMBL/GenBank/DDBJ databases">
        <authorList>
            <person name="Oliw E.H."/>
        </authorList>
    </citation>
    <scope>NUCLEOTIDE SEQUENCE [LARGE SCALE GENOMIC DNA]</scope>
    <source>
        <strain evidence="6">LMG 22029</strain>
    </source>
</reference>
<proteinExistence type="inferred from homology"/>
<comment type="function">
    <text evidence="5">Cell division factor that enhances FtsZ-ring assembly. Directly interacts with FtsZ and promotes bundling of FtsZ protofilaments, with a reduction in FtsZ GTPase activity.</text>
</comment>
<dbReference type="InterPro" id="IPR027462">
    <property type="entry name" value="ZapD_C"/>
</dbReference>
<comment type="subcellular location">
    <subcellularLocation>
        <location evidence="5">Cytoplasm</location>
    </subcellularLocation>
    <text evidence="5">Localizes to mid-cell in an FtsZ-dependent manner.</text>
</comment>
<organism evidence="6 7">
    <name type="scientific">Caballeronia sordidicola</name>
    <name type="common">Burkholderia sordidicola</name>
    <dbReference type="NCBI Taxonomy" id="196367"/>
    <lineage>
        <taxon>Bacteria</taxon>
        <taxon>Pseudomonadati</taxon>
        <taxon>Pseudomonadota</taxon>
        <taxon>Betaproteobacteria</taxon>
        <taxon>Burkholderiales</taxon>
        <taxon>Burkholderiaceae</taxon>
        <taxon>Caballeronia</taxon>
    </lineage>
</organism>
<dbReference type="Gene3D" id="2.60.440.10">
    <property type="entry name" value="YacF-like domains"/>
    <property type="match status" value="1"/>
</dbReference>
<evidence type="ECO:0000313" key="6">
    <source>
        <dbReference type="EMBL" id="SAL50768.1"/>
    </source>
</evidence>
<comment type="similarity">
    <text evidence="5">Belongs to the ZapD family.</text>
</comment>
<dbReference type="SUPFAM" id="SSF160950">
    <property type="entry name" value="YacF-like"/>
    <property type="match status" value="1"/>
</dbReference>
<dbReference type="Proteomes" id="UP000054893">
    <property type="component" value="Unassembled WGS sequence"/>
</dbReference>
<dbReference type="RefSeq" id="WP_060858372.1">
    <property type="nucleotide sequence ID" value="NZ_FCOC02000024.1"/>
</dbReference>
<dbReference type="GO" id="GO:0043093">
    <property type="term" value="P:FtsZ-dependent cytokinesis"/>
    <property type="evidence" value="ECO:0007669"/>
    <property type="project" value="UniProtKB-UniRule"/>
</dbReference>
<protein>
    <recommendedName>
        <fullName evidence="5">Cell division protein ZapD</fullName>
    </recommendedName>
    <alternativeName>
        <fullName evidence="5">Z ring-associated protein D</fullName>
    </alternativeName>
</protein>
<evidence type="ECO:0000256" key="1">
    <source>
        <dbReference type="ARBA" id="ARBA00022490"/>
    </source>
</evidence>
<dbReference type="GO" id="GO:0005737">
    <property type="term" value="C:cytoplasm"/>
    <property type="evidence" value="ECO:0007669"/>
    <property type="project" value="UniProtKB-SubCell"/>
</dbReference>
<dbReference type="Pfam" id="PF07072">
    <property type="entry name" value="ZapD"/>
    <property type="match status" value="1"/>
</dbReference>